<protein>
    <submittedName>
        <fullName evidence="9">Arylsulfatase</fullName>
        <ecNumber evidence="9">3.1.6.1</ecNumber>
    </submittedName>
</protein>
<evidence type="ECO:0000259" key="8">
    <source>
        <dbReference type="Pfam" id="PF00884"/>
    </source>
</evidence>
<sequence length="526" mass="58279" precursor="true">MLRKVFLLLAASLLTCLTVEAAERPNIVMMMVDDLGWNHISVDNATMETHLEKYDTPNLEKFAAGGLSFTHCYVQPNCAPTRAAMLSGQYPARVHNRVYVVNNLNRFGGGGITRKSAKYVGPEQSEDVAPEAITVAEALQENGYRTAHIGKFHVGGHSGEQTLPENVGFDINIGGSSDGHQSACFASKKKNGNTWEFRRLGSHHFDKYADPYSKEYLHRRKLPKSLINTPKHVSDALGDALTDTIQLLAEDDQPFYIQFHTYAVHSPVRARPDLVEAAESRLKSISNKEAQYLGFIAGVDENVGRLQAALADPNGDGDDSDSILNNTLVLFTSDNGGTHADNLPLKGKKGMLSEGGIRVPLIASWPGTVPAGTNTNRSVHAVDFYPTYLDLAGNNWMPSDSKHPLDGESFASILTNPLQPAERGPIHYLFPGYLDKRATPSIVTIQDVNDRRYKLYYFYETDSWELYCLSNDMGEATNVIDTENEVATLLSQSMHDWLTQQHPTWQPEFPIHRRTNMPALPPNPLN</sequence>
<dbReference type="InterPro" id="IPR024607">
    <property type="entry name" value="Sulfatase_CS"/>
</dbReference>
<evidence type="ECO:0000256" key="7">
    <source>
        <dbReference type="SAM" id="SignalP"/>
    </source>
</evidence>
<dbReference type="InterPro" id="IPR050738">
    <property type="entry name" value="Sulfatase"/>
</dbReference>
<dbReference type="OrthoDB" id="9783154at2"/>
<dbReference type="GO" id="GO:0004065">
    <property type="term" value="F:arylsulfatase activity"/>
    <property type="evidence" value="ECO:0007669"/>
    <property type="project" value="UniProtKB-EC"/>
</dbReference>
<dbReference type="SUPFAM" id="SSF53649">
    <property type="entry name" value="Alkaline phosphatase-like"/>
    <property type="match status" value="1"/>
</dbReference>
<comment type="similarity">
    <text evidence="2">Belongs to the sulfatase family.</text>
</comment>
<dbReference type="EC" id="3.1.6.1" evidence="9"/>
<dbReference type="PROSITE" id="PS00149">
    <property type="entry name" value="SULFATASE_2"/>
    <property type="match status" value="1"/>
</dbReference>
<keyword evidence="3" id="KW-0479">Metal-binding</keyword>
<evidence type="ECO:0000256" key="3">
    <source>
        <dbReference type="ARBA" id="ARBA00022723"/>
    </source>
</evidence>
<evidence type="ECO:0000313" key="10">
    <source>
        <dbReference type="Proteomes" id="UP000319976"/>
    </source>
</evidence>
<proteinExistence type="inferred from homology"/>
<evidence type="ECO:0000256" key="4">
    <source>
        <dbReference type="ARBA" id="ARBA00022729"/>
    </source>
</evidence>
<keyword evidence="10" id="KW-1185">Reference proteome</keyword>
<dbReference type="EMBL" id="CP036316">
    <property type="protein sequence ID" value="QDT62845.1"/>
    <property type="molecule type" value="Genomic_DNA"/>
</dbReference>
<evidence type="ECO:0000256" key="6">
    <source>
        <dbReference type="ARBA" id="ARBA00022837"/>
    </source>
</evidence>
<feature type="chain" id="PRO_5021864873" evidence="7">
    <location>
        <begin position="22"/>
        <end position="526"/>
    </location>
</feature>
<evidence type="ECO:0000256" key="2">
    <source>
        <dbReference type="ARBA" id="ARBA00008779"/>
    </source>
</evidence>
<dbReference type="InterPro" id="IPR017850">
    <property type="entry name" value="Alkaline_phosphatase_core_sf"/>
</dbReference>
<keyword evidence="4 7" id="KW-0732">Signal</keyword>
<evidence type="ECO:0000256" key="1">
    <source>
        <dbReference type="ARBA" id="ARBA00001913"/>
    </source>
</evidence>
<dbReference type="Proteomes" id="UP000319976">
    <property type="component" value="Chromosome"/>
</dbReference>
<dbReference type="Pfam" id="PF00884">
    <property type="entry name" value="Sulfatase"/>
    <property type="match status" value="1"/>
</dbReference>
<dbReference type="GO" id="GO:0046872">
    <property type="term" value="F:metal ion binding"/>
    <property type="evidence" value="ECO:0007669"/>
    <property type="project" value="UniProtKB-KW"/>
</dbReference>
<evidence type="ECO:0000313" key="9">
    <source>
        <dbReference type="EMBL" id="QDT62845.1"/>
    </source>
</evidence>
<dbReference type="PANTHER" id="PTHR42693">
    <property type="entry name" value="ARYLSULFATASE FAMILY MEMBER"/>
    <property type="match status" value="1"/>
</dbReference>
<reference evidence="9 10" key="1">
    <citation type="submission" date="2019-02" db="EMBL/GenBank/DDBJ databases">
        <title>Deep-cultivation of Planctomycetes and their phenomic and genomic characterization uncovers novel biology.</title>
        <authorList>
            <person name="Wiegand S."/>
            <person name="Jogler M."/>
            <person name="Boedeker C."/>
            <person name="Pinto D."/>
            <person name="Vollmers J."/>
            <person name="Rivas-Marin E."/>
            <person name="Kohn T."/>
            <person name="Peeters S.H."/>
            <person name="Heuer A."/>
            <person name="Rast P."/>
            <person name="Oberbeckmann S."/>
            <person name="Bunk B."/>
            <person name="Jeske O."/>
            <person name="Meyerdierks A."/>
            <person name="Storesund J.E."/>
            <person name="Kallscheuer N."/>
            <person name="Luecker S."/>
            <person name="Lage O.M."/>
            <person name="Pohl T."/>
            <person name="Merkel B.J."/>
            <person name="Hornburger P."/>
            <person name="Mueller R.-W."/>
            <person name="Bruemmer F."/>
            <person name="Labrenz M."/>
            <person name="Spormann A.M."/>
            <person name="Op den Camp H."/>
            <person name="Overmann J."/>
            <person name="Amann R."/>
            <person name="Jetten M.S.M."/>
            <person name="Mascher T."/>
            <person name="Medema M.H."/>
            <person name="Devos D.P."/>
            <person name="Kaster A.-K."/>
            <person name="Ovreas L."/>
            <person name="Rohde M."/>
            <person name="Galperin M.Y."/>
            <person name="Jogler C."/>
        </authorList>
    </citation>
    <scope>NUCLEOTIDE SEQUENCE [LARGE SCALE GENOMIC DNA]</scope>
    <source>
        <strain evidence="9 10">V22</strain>
    </source>
</reference>
<feature type="signal peptide" evidence="7">
    <location>
        <begin position="1"/>
        <end position="21"/>
    </location>
</feature>
<organism evidence="9 10">
    <name type="scientific">Calycomorphotria hydatis</name>
    <dbReference type="NCBI Taxonomy" id="2528027"/>
    <lineage>
        <taxon>Bacteria</taxon>
        <taxon>Pseudomonadati</taxon>
        <taxon>Planctomycetota</taxon>
        <taxon>Planctomycetia</taxon>
        <taxon>Planctomycetales</taxon>
        <taxon>Planctomycetaceae</taxon>
        <taxon>Calycomorphotria</taxon>
    </lineage>
</organism>
<dbReference type="AlphaFoldDB" id="A0A517T391"/>
<dbReference type="KEGG" id="chya:V22_00430"/>
<feature type="domain" description="Sulfatase N-terminal" evidence="8">
    <location>
        <begin position="25"/>
        <end position="393"/>
    </location>
</feature>
<keyword evidence="5 9" id="KW-0378">Hydrolase</keyword>
<dbReference type="InterPro" id="IPR000917">
    <property type="entry name" value="Sulfatase_N"/>
</dbReference>
<dbReference type="PANTHER" id="PTHR42693:SF42">
    <property type="entry name" value="ARYLSULFATASE G"/>
    <property type="match status" value="1"/>
</dbReference>
<keyword evidence="6" id="KW-0106">Calcium</keyword>
<dbReference type="RefSeq" id="WP_145258684.1">
    <property type="nucleotide sequence ID" value="NZ_CP036316.1"/>
</dbReference>
<dbReference type="Gene3D" id="3.40.720.10">
    <property type="entry name" value="Alkaline Phosphatase, subunit A"/>
    <property type="match status" value="1"/>
</dbReference>
<comment type="cofactor">
    <cofactor evidence="1">
        <name>Ca(2+)</name>
        <dbReference type="ChEBI" id="CHEBI:29108"/>
    </cofactor>
</comment>
<gene>
    <name evidence="9" type="primary">atsA_3</name>
    <name evidence="9" type="ORF">V22_00430</name>
</gene>
<accession>A0A517T391</accession>
<evidence type="ECO:0000256" key="5">
    <source>
        <dbReference type="ARBA" id="ARBA00022801"/>
    </source>
</evidence>
<name>A0A517T391_9PLAN</name>